<dbReference type="GO" id="GO:0015937">
    <property type="term" value="P:coenzyme A biosynthetic process"/>
    <property type="evidence" value="ECO:0007669"/>
    <property type="project" value="UniProtKB-UniRule"/>
</dbReference>
<organism evidence="17 18">
    <name type="scientific">Psychroflexus halocasei</name>
    <dbReference type="NCBI Taxonomy" id="908615"/>
    <lineage>
        <taxon>Bacteria</taxon>
        <taxon>Pseudomonadati</taxon>
        <taxon>Bacteroidota</taxon>
        <taxon>Flavobacteriia</taxon>
        <taxon>Flavobacteriales</taxon>
        <taxon>Flavobacteriaceae</taxon>
        <taxon>Psychroflexus</taxon>
    </lineage>
</organism>
<comment type="catalytic activity">
    <reaction evidence="1 16">
        <text>(R)-pantothenate + ATP = (R)-4'-phosphopantothenate + ADP + H(+)</text>
        <dbReference type="Rhea" id="RHEA:16373"/>
        <dbReference type="ChEBI" id="CHEBI:10986"/>
        <dbReference type="ChEBI" id="CHEBI:15378"/>
        <dbReference type="ChEBI" id="CHEBI:29032"/>
        <dbReference type="ChEBI" id="CHEBI:30616"/>
        <dbReference type="ChEBI" id="CHEBI:456216"/>
        <dbReference type="EC" id="2.7.1.33"/>
    </reaction>
</comment>
<evidence type="ECO:0000256" key="10">
    <source>
        <dbReference type="ARBA" id="ARBA00022777"/>
    </source>
</evidence>
<comment type="cofactor">
    <cofactor evidence="16">
        <name>NH4(+)</name>
        <dbReference type="ChEBI" id="CHEBI:28938"/>
    </cofactor>
    <cofactor evidence="16">
        <name>K(+)</name>
        <dbReference type="ChEBI" id="CHEBI:29103"/>
    </cofactor>
    <text evidence="16">A monovalent cation. Ammonium or potassium.</text>
</comment>
<dbReference type="GO" id="GO:0005737">
    <property type="term" value="C:cytoplasm"/>
    <property type="evidence" value="ECO:0007669"/>
    <property type="project" value="UniProtKB-SubCell"/>
</dbReference>
<dbReference type="GO" id="GO:0005524">
    <property type="term" value="F:ATP binding"/>
    <property type="evidence" value="ECO:0007669"/>
    <property type="project" value="UniProtKB-UniRule"/>
</dbReference>
<evidence type="ECO:0000256" key="12">
    <source>
        <dbReference type="ARBA" id="ARBA00022958"/>
    </source>
</evidence>
<evidence type="ECO:0000256" key="14">
    <source>
        <dbReference type="ARBA" id="ARBA00038036"/>
    </source>
</evidence>
<reference evidence="17 18" key="1">
    <citation type="submission" date="2016-10" db="EMBL/GenBank/DDBJ databases">
        <authorList>
            <person name="de Groot N.N."/>
        </authorList>
    </citation>
    <scope>NUCLEOTIDE SEQUENCE [LARGE SCALE GENOMIC DNA]</scope>
    <source>
        <strain evidence="17 18">DSM 23581</strain>
    </source>
</reference>
<keyword evidence="7 16" id="KW-0963">Cytoplasm</keyword>
<keyword evidence="10 16" id="KW-0418">Kinase</keyword>
<keyword evidence="18" id="KW-1185">Reference proteome</keyword>
<dbReference type="PANTHER" id="PTHR34265">
    <property type="entry name" value="TYPE III PANTOTHENATE KINASE"/>
    <property type="match status" value="1"/>
</dbReference>
<dbReference type="EC" id="2.7.1.33" evidence="6 16"/>
<keyword evidence="16" id="KW-0479">Metal-binding</keyword>
<evidence type="ECO:0000313" key="17">
    <source>
        <dbReference type="EMBL" id="SDZ81611.1"/>
    </source>
</evidence>
<evidence type="ECO:0000256" key="11">
    <source>
        <dbReference type="ARBA" id="ARBA00022840"/>
    </source>
</evidence>
<dbReference type="PANTHER" id="PTHR34265:SF1">
    <property type="entry name" value="TYPE III PANTOTHENATE KINASE"/>
    <property type="match status" value="1"/>
</dbReference>
<dbReference type="InterPro" id="IPR043129">
    <property type="entry name" value="ATPase_NBD"/>
</dbReference>
<evidence type="ECO:0000256" key="4">
    <source>
        <dbReference type="ARBA" id="ARBA00005225"/>
    </source>
</evidence>
<evidence type="ECO:0000256" key="3">
    <source>
        <dbReference type="ARBA" id="ARBA00004496"/>
    </source>
</evidence>
<protein>
    <recommendedName>
        <fullName evidence="15 16">Type III pantothenate kinase</fullName>
        <ecNumber evidence="6 16">2.7.1.33</ecNumber>
    </recommendedName>
    <alternativeName>
        <fullName evidence="16">PanK-III</fullName>
    </alternativeName>
    <alternativeName>
        <fullName evidence="16">Pantothenic acid kinase</fullName>
    </alternativeName>
</protein>
<dbReference type="EMBL" id="FNQF01000001">
    <property type="protein sequence ID" value="SDZ81611.1"/>
    <property type="molecule type" value="Genomic_DNA"/>
</dbReference>
<keyword evidence="13 16" id="KW-0173">Coenzyme A biosynthesis</keyword>
<comment type="pathway">
    <text evidence="4 16">Cofactor biosynthesis; coenzyme A biosynthesis; CoA from (R)-pantothenate: step 1/5.</text>
</comment>
<dbReference type="GO" id="GO:0046872">
    <property type="term" value="F:metal ion binding"/>
    <property type="evidence" value="ECO:0007669"/>
    <property type="project" value="UniProtKB-KW"/>
</dbReference>
<evidence type="ECO:0000256" key="8">
    <source>
        <dbReference type="ARBA" id="ARBA00022679"/>
    </source>
</evidence>
<feature type="active site" description="Proton acceptor" evidence="16">
    <location>
        <position position="95"/>
    </location>
</feature>
<comment type="similarity">
    <text evidence="14 16">Belongs to the type III pantothenate kinase family.</text>
</comment>
<comment type="cofactor">
    <cofactor evidence="2">
        <name>K(+)</name>
        <dbReference type="ChEBI" id="CHEBI:29103"/>
    </cofactor>
</comment>
<evidence type="ECO:0000256" key="16">
    <source>
        <dbReference type="HAMAP-Rule" id="MF_01274"/>
    </source>
</evidence>
<evidence type="ECO:0000313" key="18">
    <source>
        <dbReference type="Proteomes" id="UP000198820"/>
    </source>
</evidence>
<evidence type="ECO:0000256" key="1">
    <source>
        <dbReference type="ARBA" id="ARBA00001206"/>
    </source>
</evidence>
<evidence type="ECO:0000256" key="2">
    <source>
        <dbReference type="ARBA" id="ARBA00001958"/>
    </source>
</evidence>
<feature type="binding site" evidence="16">
    <location>
        <position position="86"/>
    </location>
    <ligand>
        <name>substrate</name>
    </ligand>
</feature>
<evidence type="ECO:0000256" key="15">
    <source>
        <dbReference type="ARBA" id="ARBA00040883"/>
    </source>
</evidence>
<comment type="function">
    <text evidence="16">Catalyzes the phosphorylation of pantothenate (Pan), the first step in CoA biosynthesis.</text>
</comment>
<comment type="subcellular location">
    <subcellularLocation>
        <location evidence="3 16">Cytoplasm</location>
    </subcellularLocation>
</comment>
<keyword evidence="8 16" id="KW-0808">Transferase</keyword>
<dbReference type="HAMAP" id="MF_01274">
    <property type="entry name" value="Pantothen_kinase_3"/>
    <property type="match status" value="1"/>
</dbReference>
<dbReference type="Proteomes" id="UP000198820">
    <property type="component" value="Unassembled WGS sequence"/>
</dbReference>
<feature type="binding site" evidence="16">
    <location>
        <begin position="6"/>
        <end position="13"/>
    </location>
    <ligand>
        <name>ATP</name>
        <dbReference type="ChEBI" id="CHEBI:30616"/>
    </ligand>
</feature>
<keyword evidence="12 16" id="KW-0630">Potassium</keyword>
<dbReference type="GO" id="GO:0004594">
    <property type="term" value="F:pantothenate kinase activity"/>
    <property type="evidence" value="ECO:0007669"/>
    <property type="project" value="UniProtKB-UniRule"/>
</dbReference>
<dbReference type="RefSeq" id="WP_093238729.1">
    <property type="nucleotide sequence ID" value="NZ_FNQF01000001.1"/>
</dbReference>
<evidence type="ECO:0000256" key="13">
    <source>
        <dbReference type="ARBA" id="ARBA00022993"/>
    </source>
</evidence>
<dbReference type="UniPathway" id="UPA00241">
    <property type="reaction ID" value="UER00352"/>
</dbReference>
<evidence type="ECO:0000256" key="7">
    <source>
        <dbReference type="ARBA" id="ARBA00022490"/>
    </source>
</evidence>
<dbReference type="Pfam" id="PF03309">
    <property type="entry name" value="Pan_kinase"/>
    <property type="match status" value="1"/>
</dbReference>
<feature type="binding site" evidence="16">
    <location>
        <position position="172"/>
    </location>
    <ligand>
        <name>substrate</name>
    </ligand>
</feature>
<dbReference type="InterPro" id="IPR004619">
    <property type="entry name" value="Type_III_PanK"/>
</dbReference>
<dbReference type="AlphaFoldDB" id="A0A1H3W440"/>
<dbReference type="Gene3D" id="3.30.420.40">
    <property type="match status" value="2"/>
</dbReference>
<evidence type="ECO:0000256" key="6">
    <source>
        <dbReference type="ARBA" id="ARBA00012102"/>
    </source>
</evidence>
<comment type="subunit">
    <text evidence="5 16">Homodimer.</text>
</comment>
<keyword evidence="9 16" id="KW-0547">Nucleotide-binding</keyword>
<dbReference type="STRING" id="908615.SAMN05421540_101407"/>
<keyword evidence="11 16" id="KW-0067">ATP-binding</keyword>
<evidence type="ECO:0000256" key="9">
    <source>
        <dbReference type="ARBA" id="ARBA00022741"/>
    </source>
</evidence>
<dbReference type="NCBIfam" id="NF009853">
    <property type="entry name" value="PRK13320.1-5"/>
    <property type="match status" value="1"/>
</dbReference>
<proteinExistence type="inferred from homology"/>
<dbReference type="CDD" id="cd24015">
    <property type="entry name" value="ASKHA_NBD_PanK-III"/>
    <property type="match status" value="1"/>
</dbReference>
<accession>A0A1H3W440</accession>
<feature type="binding site" evidence="16">
    <location>
        <position position="116"/>
    </location>
    <ligand>
        <name>K(+)</name>
        <dbReference type="ChEBI" id="CHEBI:29103"/>
    </ligand>
</feature>
<gene>
    <name evidence="16" type="primary">coaX</name>
    <name evidence="17" type="ORF">SAMN05421540_101407</name>
</gene>
<sequence>MNLIVDAGNSFLKLAVFEKNTLLKIHKTDYAEVMLLLEKVLGENKITHSILASTTHLNPDVLAFLSAHTKCLMLSHQTNLPFKNAYETPETLGLDRLALACSAVKQFPDQNTLIVDAGTCVTYDFVDKYGVYQGGAISPGLSMRFKAMHNFTGKLPLISADDYEASQIGQSTKASMQIGVVEGMANEIDGFIQSYQVDYEDLTVILTGGDHQLLSTRLKNSIFATSNFLIEGLNFILEYNKNT</sequence>
<name>A0A1H3W440_9FLAO</name>
<evidence type="ECO:0000256" key="5">
    <source>
        <dbReference type="ARBA" id="ARBA00011738"/>
    </source>
</evidence>
<feature type="binding site" evidence="16">
    <location>
        <position position="119"/>
    </location>
    <ligand>
        <name>ATP</name>
        <dbReference type="ChEBI" id="CHEBI:30616"/>
    </ligand>
</feature>
<dbReference type="NCBIfam" id="TIGR00671">
    <property type="entry name" value="baf"/>
    <property type="match status" value="1"/>
</dbReference>
<dbReference type="SUPFAM" id="SSF53067">
    <property type="entry name" value="Actin-like ATPase domain"/>
    <property type="match status" value="2"/>
</dbReference>
<feature type="binding site" evidence="16">
    <location>
        <begin position="93"/>
        <end position="96"/>
    </location>
    <ligand>
        <name>substrate</name>
    </ligand>
</feature>